<dbReference type="PANTHER" id="PTHR12737:SF9">
    <property type="entry name" value="DIMETHYLARGININASE"/>
    <property type="match status" value="1"/>
</dbReference>
<evidence type="ECO:0000256" key="1">
    <source>
        <dbReference type="ARBA" id="ARBA00008532"/>
    </source>
</evidence>
<dbReference type="Proteomes" id="UP000662111">
    <property type="component" value="Unassembled WGS sequence"/>
</dbReference>
<reference evidence="4" key="1">
    <citation type="journal article" date="2019" name="Int. J. Syst. Evol. Microbiol.">
        <title>The Global Catalogue of Microorganisms (GCM) 10K type strain sequencing project: providing services to taxonomists for standard genome sequencing and annotation.</title>
        <authorList>
            <consortium name="The Broad Institute Genomics Platform"/>
            <consortium name="The Broad Institute Genome Sequencing Center for Infectious Disease"/>
            <person name="Wu L."/>
            <person name="Ma J."/>
        </authorList>
    </citation>
    <scope>NUCLEOTIDE SEQUENCE [LARGE SCALE GENOMIC DNA]</scope>
    <source>
        <strain evidence="4">CGMCC 1.5362</strain>
    </source>
</reference>
<dbReference type="NCBIfam" id="NF045660">
    <property type="entry name" value="DiMthArgaseDdahStm"/>
    <property type="match status" value="1"/>
</dbReference>
<sequence>MEDREMTIPRALVRRPSPRLPEGLVTHIDRSPVDLDLAVRQWEGYAAALQDAGWTTVEVEPAEDCPDSVFVEDTVVVYGSVAVLANPGAPERRPEVAGTAEVLEEHGYTLVEIEAPGTLDGGDVLKHGGTVWVGVGGRTDVEGASQLRAHLEPLGADVRTVPQTRVLHLKSAVTALPDGTVVGHEPLVQDPSVWGERFLAVPEESGAHVVLLGGDRVLMAADAPRSARRFRERGLEVVEVDISEFEKLEGCVTCLSVRLRSLPG</sequence>
<dbReference type="InterPro" id="IPR010916">
    <property type="entry name" value="TonB_box_CS"/>
</dbReference>
<evidence type="ECO:0000313" key="4">
    <source>
        <dbReference type="Proteomes" id="UP000662111"/>
    </source>
</evidence>
<name>A0ABQ2F7L9_9MICO</name>
<comment type="similarity">
    <text evidence="1">Belongs to the DDAH family.</text>
</comment>
<dbReference type="InterPro" id="IPR033199">
    <property type="entry name" value="DDAH-like"/>
</dbReference>
<proteinExistence type="inferred from homology"/>
<dbReference type="EMBL" id="BMLB01000003">
    <property type="protein sequence ID" value="GGK69844.1"/>
    <property type="molecule type" value="Genomic_DNA"/>
</dbReference>
<evidence type="ECO:0000256" key="2">
    <source>
        <dbReference type="ARBA" id="ARBA00022801"/>
    </source>
</evidence>
<dbReference type="Pfam" id="PF02274">
    <property type="entry name" value="ADI"/>
    <property type="match status" value="1"/>
</dbReference>
<dbReference type="PANTHER" id="PTHR12737">
    <property type="entry name" value="DIMETHYLARGININE DIMETHYLAMINOHYDROLASE"/>
    <property type="match status" value="1"/>
</dbReference>
<evidence type="ECO:0000313" key="3">
    <source>
        <dbReference type="EMBL" id="GGK69844.1"/>
    </source>
</evidence>
<keyword evidence="2" id="KW-0378">Hydrolase</keyword>
<organism evidence="3 4">
    <name type="scientific">Ornithinimicrobium pekingense</name>
    <dbReference type="NCBI Taxonomy" id="384677"/>
    <lineage>
        <taxon>Bacteria</taxon>
        <taxon>Bacillati</taxon>
        <taxon>Actinomycetota</taxon>
        <taxon>Actinomycetes</taxon>
        <taxon>Micrococcales</taxon>
        <taxon>Ornithinimicrobiaceae</taxon>
        <taxon>Ornithinimicrobium</taxon>
    </lineage>
</organism>
<dbReference type="SUPFAM" id="SSF55909">
    <property type="entry name" value="Pentein"/>
    <property type="match status" value="1"/>
</dbReference>
<protein>
    <submittedName>
        <fullName evidence="3">N(G),N(G)-dimethylarginine dimethylaminohydrolase</fullName>
    </submittedName>
</protein>
<accession>A0ABQ2F7L9</accession>
<keyword evidence="4" id="KW-1185">Reference proteome</keyword>
<gene>
    <name evidence="3" type="primary">ddaH</name>
    <name evidence="3" type="ORF">GCM10011509_17810</name>
</gene>
<dbReference type="PROSITE" id="PS00430">
    <property type="entry name" value="TONB_DEPENDENT_REC_1"/>
    <property type="match status" value="1"/>
</dbReference>
<dbReference type="Gene3D" id="3.75.10.10">
    <property type="entry name" value="L-arginine/glycine Amidinotransferase, Chain A"/>
    <property type="match status" value="1"/>
</dbReference>
<comment type="caution">
    <text evidence="3">The sequence shown here is derived from an EMBL/GenBank/DDBJ whole genome shotgun (WGS) entry which is preliminary data.</text>
</comment>